<organism evidence="8 9">
    <name type="scientific">Mortierella polycephala</name>
    <dbReference type="NCBI Taxonomy" id="41804"/>
    <lineage>
        <taxon>Eukaryota</taxon>
        <taxon>Fungi</taxon>
        <taxon>Fungi incertae sedis</taxon>
        <taxon>Mucoromycota</taxon>
        <taxon>Mortierellomycotina</taxon>
        <taxon>Mortierellomycetes</taxon>
        <taxon>Mortierellales</taxon>
        <taxon>Mortierellaceae</taxon>
        <taxon>Mortierella</taxon>
    </lineage>
</organism>
<keyword evidence="3" id="KW-0752">Steroid biosynthesis</keyword>
<dbReference type="InterPro" id="IPR036291">
    <property type="entry name" value="NAD(P)-bd_dom_sf"/>
</dbReference>
<sequence length="429" mass="47905">MTIERKVAIVTGANTGVGYAIVERLMDESPDPLTIILACRNKNRAEEALHSLQDLLSQKQRQAQKQDQCGEDENHEGNDKHRRHHYYHRDTQLRIELVDVGSAASVLAFNQRILDQYPRINYLFCNAGILPSIRLNWAKLVVDMFTAPMDLLTRSDVLVQPKQHLTEDGVGNVLACNVFGHYIMIKSLESVLDGTEEDPGRVIWTSSITAEKNSFVREDWQGLESEQPYESSKWVTDLLAIRLNQIWANGHTNEGSKESDGAFSTGSASSSGSESYSSALPERRVTRSASKVALAETKTTTSPSNKNNTKRHIVSLTTHPGVVASGIGGLATWIVMLRIMVHYVARFFGERNQTISGRHGALANVHVALKKPVLKLDYQYKYGSCVGRVGKEFIHLEKMVEYDESQAKIVVDELEKLREQSVIAASTRK</sequence>
<reference evidence="8" key="1">
    <citation type="journal article" date="2020" name="Fungal Divers.">
        <title>Resolving the Mortierellaceae phylogeny through synthesis of multi-gene phylogenetics and phylogenomics.</title>
        <authorList>
            <person name="Vandepol N."/>
            <person name="Liber J."/>
            <person name="Desiro A."/>
            <person name="Na H."/>
            <person name="Kennedy M."/>
            <person name="Barry K."/>
            <person name="Grigoriev I.V."/>
            <person name="Miller A.N."/>
            <person name="O'Donnell K."/>
            <person name="Stajich J.E."/>
            <person name="Bonito G."/>
        </authorList>
    </citation>
    <scope>NUCLEOTIDE SEQUENCE</scope>
    <source>
        <strain evidence="8">KOD948</strain>
    </source>
</reference>
<evidence type="ECO:0008006" key="10">
    <source>
        <dbReference type="Google" id="ProtNLM"/>
    </source>
</evidence>
<dbReference type="AlphaFoldDB" id="A0A9P6QG83"/>
<keyword evidence="9" id="KW-1185">Reference proteome</keyword>
<accession>A0A9P6QG83</accession>
<gene>
    <name evidence="8" type="ORF">BG011_003829</name>
</gene>
<dbReference type="GO" id="GO:0005811">
    <property type="term" value="C:lipid droplet"/>
    <property type="evidence" value="ECO:0007669"/>
    <property type="project" value="TreeGrafter"/>
</dbReference>
<dbReference type="Proteomes" id="UP000726737">
    <property type="component" value="Unassembled WGS sequence"/>
</dbReference>
<comment type="similarity">
    <text evidence="6">Belongs to the short-chain dehydrogenases/reductases (SDR) family. ERG27 subfamily.</text>
</comment>
<dbReference type="GO" id="GO:0006694">
    <property type="term" value="P:steroid biosynthetic process"/>
    <property type="evidence" value="ECO:0007669"/>
    <property type="project" value="UniProtKB-KW"/>
</dbReference>
<dbReference type="Gene3D" id="3.40.50.720">
    <property type="entry name" value="NAD(P)-binding Rossmann-like Domain"/>
    <property type="match status" value="1"/>
</dbReference>
<keyword evidence="1" id="KW-0444">Lipid biosynthesis</keyword>
<keyword evidence="5" id="KW-0443">Lipid metabolism</keyword>
<dbReference type="PANTHER" id="PTHR43647:SF1">
    <property type="entry name" value="3-KETO-STEROID REDUCTASE ERG27"/>
    <property type="match status" value="1"/>
</dbReference>
<dbReference type="OrthoDB" id="9989144at2759"/>
<protein>
    <recommendedName>
        <fullName evidence="10">3-keto-steroid reductase</fullName>
    </recommendedName>
</protein>
<keyword evidence="2" id="KW-0521">NADP</keyword>
<evidence type="ECO:0000256" key="7">
    <source>
        <dbReference type="SAM" id="MobiDB-lite"/>
    </source>
</evidence>
<keyword evidence="4" id="KW-0560">Oxidoreductase</keyword>
<evidence type="ECO:0000256" key="2">
    <source>
        <dbReference type="ARBA" id="ARBA00022857"/>
    </source>
</evidence>
<feature type="compositionally biased region" description="Low complexity" evidence="7">
    <location>
        <begin position="261"/>
        <end position="279"/>
    </location>
</feature>
<dbReference type="EMBL" id="JAAAJA010000025">
    <property type="protein sequence ID" value="KAG0265904.1"/>
    <property type="molecule type" value="Genomic_DNA"/>
</dbReference>
<evidence type="ECO:0000313" key="8">
    <source>
        <dbReference type="EMBL" id="KAG0265904.1"/>
    </source>
</evidence>
<dbReference type="SUPFAM" id="SSF51735">
    <property type="entry name" value="NAD(P)-binding Rossmann-fold domains"/>
    <property type="match status" value="1"/>
</dbReference>
<evidence type="ECO:0000313" key="9">
    <source>
        <dbReference type="Proteomes" id="UP000726737"/>
    </source>
</evidence>
<feature type="region of interest" description="Disordered" evidence="7">
    <location>
        <begin position="60"/>
        <end position="84"/>
    </location>
</feature>
<dbReference type="PANTHER" id="PTHR43647">
    <property type="entry name" value="DEHYDROGENASE"/>
    <property type="match status" value="1"/>
</dbReference>
<feature type="region of interest" description="Disordered" evidence="7">
    <location>
        <begin position="252"/>
        <end position="310"/>
    </location>
</feature>
<evidence type="ECO:0000256" key="5">
    <source>
        <dbReference type="ARBA" id="ARBA00023098"/>
    </source>
</evidence>
<evidence type="ECO:0000256" key="4">
    <source>
        <dbReference type="ARBA" id="ARBA00023002"/>
    </source>
</evidence>
<evidence type="ECO:0000256" key="1">
    <source>
        <dbReference type="ARBA" id="ARBA00022516"/>
    </source>
</evidence>
<comment type="caution">
    <text evidence="8">The sequence shown here is derived from an EMBL/GenBank/DDBJ whole genome shotgun (WGS) entry which is preliminary data.</text>
</comment>
<dbReference type="InterPro" id="IPR051593">
    <property type="entry name" value="Ergosterol_Biosynth_ERG27"/>
</dbReference>
<name>A0A9P6QG83_9FUNG</name>
<evidence type="ECO:0000256" key="6">
    <source>
        <dbReference type="ARBA" id="ARBA00023593"/>
    </source>
</evidence>
<dbReference type="GO" id="GO:0005789">
    <property type="term" value="C:endoplasmic reticulum membrane"/>
    <property type="evidence" value="ECO:0007669"/>
    <property type="project" value="TreeGrafter"/>
</dbReference>
<dbReference type="GO" id="GO:0005741">
    <property type="term" value="C:mitochondrial outer membrane"/>
    <property type="evidence" value="ECO:0007669"/>
    <property type="project" value="TreeGrafter"/>
</dbReference>
<proteinExistence type="inferred from homology"/>
<feature type="compositionally biased region" description="Low complexity" evidence="7">
    <location>
        <begin position="297"/>
        <end position="307"/>
    </location>
</feature>
<dbReference type="GO" id="GO:0000253">
    <property type="term" value="F:3-beta-hydroxysteroid 3-dehydrogenase (NADP+) activity"/>
    <property type="evidence" value="ECO:0007669"/>
    <property type="project" value="TreeGrafter"/>
</dbReference>
<evidence type="ECO:0000256" key="3">
    <source>
        <dbReference type="ARBA" id="ARBA00022955"/>
    </source>
</evidence>